<evidence type="ECO:0000313" key="7">
    <source>
        <dbReference type="Proteomes" id="UP001431532"/>
    </source>
</evidence>
<gene>
    <name evidence="6" type="ORF">QJ521_08745</name>
</gene>
<dbReference type="PRINTS" id="PR00133">
    <property type="entry name" value="GLHYDRLASE3"/>
</dbReference>
<dbReference type="AlphaFoldDB" id="A0AAW6U6T0"/>
<evidence type="ECO:0000256" key="1">
    <source>
        <dbReference type="ARBA" id="ARBA00005336"/>
    </source>
</evidence>
<accession>A0AAW6U6T0</accession>
<dbReference type="RefSeq" id="WP_282840095.1">
    <property type="nucleotide sequence ID" value="NZ_JASCXW010000041.1"/>
</dbReference>
<dbReference type="Pfam" id="PF14310">
    <property type="entry name" value="Fn3-like"/>
    <property type="match status" value="1"/>
</dbReference>
<dbReference type="InterPro" id="IPR019800">
    <property type="entry name" value="Glyco_hydro_3_AS"/>
</dbReference>
<dbReference type="PANTHER" id="PTHR42715:SF10">
    <property type="entry name" value="BETA-GLUCOSIDASE"/>
    <property type="match status" value="1"/>
</dbReference>
<organism evidence="6 7">
    <name type="scientific">Peloplasma aerotolerans</name>
    <dbReference type="NCBI Taxonomy" id="3044389"/>
    <lineage>
        <taxon>Bacteria</taxon>
        <taxon>Bacillati</taxon>
        <taxon>Mycoplasmatota</taxon>
        <taxon>Mollicutes</taxon>
        <taxon>Acholeplasmatales</taxon>
        <taxon>Acholeplasmataceae</taxon>
        <taxon>Peloplasma</taxon>
    </lineage>
</organism>
<evidence type="ECO:0000256" key="3">
    <source>
        <dbReference type="ARBA" id="ARBA00023277"/>
    </source>
</evidence>
<dbReference type="InterPro" id="IPR017853">
    <property type="entry name" value="GH"/>
</dbReference>
<protein>
    <submittedName>
        <fullName evidence="6">Glycoside hydrolase family 3 C-terminal domain-containing protein</fullName>
    </submittedName>
</protein>
<dbReference type="SUPFAM" id="SSF51445">
    <property type="entry name" value="(Trans)glycosidases"/>
    <property type="match status" value="1"/>
</dbReference>
<keyword evidence="3" id="KW-0119">Carbohydrate metabolism</keyword>
<feature type="domain" description="Fibronectin type III-like" evidence="5">
    <location>
        <begin position="584"/>
        <end position="651"/>
    </location>
</feature>
<dbReference type="SUPFAM" id="SSF52279">
    <property type="entry name" value="Beta-D-glucan exohydrolase, C-terminal domain"/>
    <property type="match status" value="1"/>
</dbReference>
<name>A0AAW6U6T0_9MOLU</name>
<evidence type="ECO:0000259" key="5">
    <source>
        <dbReference type="SMART" id="SM01217"/>
    </source>
</evidence>
<dbReference type="Proteomes" id="UP001431532">
    <property type="component" value="Unassembled WGS sequence"/>
</dbReference>
<dbReference type="InterPro" id="IPR001764">
    <property type="entry name" value="Glyco_hydro_3_N"/>
</dbReference>
<sequence>MDLKAKNIVKQLTLDEKLKLITGKDFWHLQDIPAYGLQSIMVTDGPHGLRKQDGESDHLGLMNSVPATCYPTAAGLASTWNVNLIREVGEKLGKECLSEKVSVLLGPGVNIKRNPLGGRNFEYFSEDPLLTGKLASNMVKGVQSQGVGTSIKHFAVNNQESFRMSTDALVDERTLREIYLKGFEIAVKEAQPWTVMCSYNKVNGKYASENQHLLKTILKEEWQHEGLVVTDWGANNDRIKGLIAGQDLEMPSSGSLHYKDIKKALKNGELDESTLDARVERIVELIIKGQNALKSNPVRYDEEEHHAFARKVASEAIVLLKNDDEILPLKCEHKVALIGEFAVKPRYQGSGSSLIKPTRLSNAYDAFKEVLGDNLIYAQGYDSKKDTLDQQLIDEAVQVAKAADYVVLMVGLTDVYESEGFDRDHLNIPRSHLALIEAIQSANSQLIVSLSNGSPVIMPWENRVKGIVEQYLGGQASGQALADVIFGFVNPSGKLAETFPKDLSDVPSSAHFPDYPRQVQYREGLYVGYRGYDTLNLEALFPFGYGLSYTMFEYANLKVKVNRGNKNIDLSFDLSNVGKFPGKEIAQVYVSKIDSKVYRPLQELKAFDKIELDINETKRVKMSIAFEDLAIYQDGYKVECGSYLFSVGASSKDIKLKNVIDIESEDVVIDDQQDAYRIIDHTFNPSKSDFEKLLGYSIPEIPAIKPYHLNSLLGEIKKHPIGKKLTGMIQKRMTSMIGEPDEAMKQMMEKTVDQMPLRALITFSGGKISKNRALGLLDLINNRFIRGLFKIIKG</sequence>
<evidence type="ECO:0000256" key="2">
    <source>
        <dbReference type="ARBA" id="ARBA00022801"/>
    </source>
</evidence>
<dbReference type="InterPro" id="IPR002772">
    <property type="entry name" value="Glyco_hydro_3_C"/>
</dbReference>
<dbReference type="EMBL" id="JASCXW010000041">
    <property type="protein sequence ID" value="MDI6453652.1"/>
    <property type="molecule type" value="Genomic_DNA"/>
</dbReference>
<dbReference type="Pfam" id="PF01915">
    <property type="entry name" value="Glyco_hydro_3_C"/>
    <property type="match status" value="1"/>
</dbReference>
<comment type="similarity">
    <text evidence="1 4">Belongs to the glycosyl hydrolase 3 family.</text>
</comment>
<dbReference type="Pfam" id="PF00933">
    <property type="entry name" value="Glyco_hydro_3"/>
    <property type="match status" value="1"/>
</dbReference>
<dbReference type="PROSITE" id="PS00775">
    <property type="entry name" value="GLYCOSYL_HYDROL_F3"/>
    <property type="match status" value="1"/>
</dbReference>
<keyword evidence="7" id="KW-1185">Reference proteome</keyword>
<dbReference type="InterPro" id="IPR050288">
    <property type="entry name" value="Cellulose_deg_GH3"/>
</dbReference>
<dbReference type="Gene3D" id="3.40.50.1700">
    <property type="entry name" value="Glycoside hydrolase family 3 C-terminal domain"/>
    <property type="match status" value="1"/>
</dbReference>
<dbReference type="SMART" id="SM01217">
    <property type="entry name" value="Fn3_like"/>
    <property type="match status" value="1"/>
</dbReference>
<dbReference type="InterPro" id="IPR026891">
    <property type="entry name" value="Fn3-like"/>
</dbReference>
<dbReference type="Gene3D" id="2.60.40.10">
    <property type="entry name" value="Immunoglobulins"/>
    <property type="match status" value="1"/>
</dbReference>
<proteinExistence type="inferred from homology"/>
<evidence type="ECO:0000313" key="6">
    <source>
        <dbReference type="EMBL" id="MDI6453652.1"/>
    </source>
</evidence>
<comment type="caution">
    <text evidence="6">The sequence shown here is derived from an EMBL/GenBank/DDBJ whole genome shotgun (WGS) entry which is preliminary data.</text>
</comment>
<evidence type="ECO:0000256" key="4">
    <source>
        <dbReference type="RuleBase" id="RU361161"/>
    </source>
</evidence>
<dbReference type="PANTHER" id="PTHR42715">
    <property type="entry name" value="BETA-GLUCOSIDASE"/>
    <property type="match status" value="1"/>
</dbReference>
<keyword evidence="4" id="KW-0326">Glycosidase</keyword>
<dbReference type="GO" id="GO:0004553">
    <property type="term" value="F:hydrolase activity, hydrolyzing O-glycosyl compounds"/>
    <property type="evidence" value="ECO:0007669"/>
    <property type="project" value="InterPro"/>
</dbReference>
<dbReference type="GO" id="GO:0005975">
    <property type="term" value="P:carbohydrate metabolic process"/>
    <property type="evidence" value="ECO:0007669"/>
    <property type="project" value="InterPro"/>
</dbReference>
<reference evidence="6" key="1">
    <citation type="submission" date="2023-05" db="EMBL/GenBank/DDBJ databases">
        <title>Mariniplasma microaerophilum sp. nov., a novel anaerobic mollicute isolated from terrestrial mud volcano, Taman Peninsula, Russia.</title>
        <authorList>
            <person name="Khomyakova M.A."/>
            <person name="Merkel A.Y."/>
            <person name="Slobodkin A.I."/>
        </authorList>
    </citation>
    <scope>NUCLEOTIDE SEQUENCE</scope>
    <source>
        <strain evidence="6">M4Ah</strain>
    </source>
</reference>
<dbReference type="InterPro" id="IPR013783">
    <property type="entry name" value="Ig-like_fold"/>
</dbReference>
<keyword evidence="2 4" id="KW-0378">Hydrolase</keyword>
<dbReference type="Gene3D" id="3.20.20.300">
    <property type="entry name" value="Glycoside hydrolase, family 3, N-terminal domain"/>
    <property type="match status" value="1"/>
</dbReference>
<dbReference type="InterPro" id="IPR036962">
    <property type="entry name" value="Glyco_hydro_3_N_sf"/>
</dbReference>
<dbReference type="InterPro" id="IPR036881">
    <property type="entry name" value="Glyco_hydro_3_C_sf"/>
</dbReference>